<dbReference type="STRING" id="298654.FraEuI1c_2732"/>
<dbReference type="HOGENOM" id="CLU_1000239_0_0_11"/>
<evidence type="ECO:0000256" key="1">
    <source>
        <dbReference type="SAM" id="MobiDB-lite"/>
    </source>
</evidence>
<feature type="compositionally biased region" description="Basic and acidic residues" evidence="1">
    <location>
        <begin position="32"/>
        <end position="42"/>
    </location>
</feature>
<organism evidence="2 3">
    <name type="scientific">Pseudofrankia inefficax (strain DSM 45817 / CECT 9037 / DDB 130130 / EuI1c)</name>
    <name type="common">Frankia inefficax</name>
    <dbReference type="NCBI Taxonomy" id="298654"/>
    <lineage>
        <taxon>Bacteria</taxon>
        <taxon>Bacillati</taxon>
        <taxon>Actinomycetota</taxon>
        <taxon>Actinomycetes</taxon>
        <taxon>Frankiales</taxon>
        <taxon>Frankiaceae</taxon>
        <taxon>Pseudofrankia</taxon>
    </lineage>
</organism>
<keyword evidence="3" id="KW-1185">Reference proteome</keyword>
<feature type="compositionally biased region" description="Polar residues" evidence="1">
    <location>
        <begin position="148"/>
        <end position="166"/>
    </location>
</feature>
<dbReference type="KEGG" id="fri:FraEuI1c_2732"/>
<protein>
    <submittedName>
        <fullName evidence="2">Uncharacterized protein</fullName>
    </submittedName>
</protein>
<evidence type="ECO:0000313" key="2">
    <source>
        <dbReference type="EMBL" id="ADP80763.1"/>
    </source>
</evidence>
<proteinExistence type="predicted"/>
<dbReference type="RefSeq" id="WP_013423881.1">
    <property type="nucleotide sequence ID" value="NC_014666.1"/>
</dbReference>
<accession>E3J6I7</accession>
<dbReference type="InParanoid" id="E3J6I7"/>
<sequence length="278" mass="28759">MSLSKGGTYTEGGEGVDEGSLGNALGNIYAERYYEQQREKNQPKSTPHGASTDDLCMTNGESTCSTPRGASTDDLCMTTGEPSCPKQSSAPPQPRQKSSPRKSTAPARQPAQQTYPDPNDVIHGTLNINPDSTHGVGNNGTIPKPTDVPQTYSSPLDANLGPTTDETAGRQFEASESDCANADLEHCIGDDPVNPPTDAGAGGEGGNQPPNSSGGVAGDPDDPDVTVTASDDSFMVEHAGPRPVIHREGQYCRCGCNPACAVTLGGAAGRRRGGSSNR</sequence>
<name>E3J6I7_PSEI1</name>
<dbReference type="EMBL" id="CP002299">
    <property type="protein sequence ID" value="ADP80763.1"/>
    <property type="molecule type" value="Genomic_DNA"/>
</dbReference>
<feature type="compositionally biased region" description="Polar residues" evidence="1">
    <location>
        <begin position="59"/>
        <end position="69"/>
    </location>
</feature>
<dbReference type="AlphaFoldDB" id="E3J6I7"/>
<evidence type="ECO:0000313" key="3">
    <source>
        <dbReference type="Proteomes" id="UP000002484"/>
    </source>
</evidence>
<feature type="region of interest" description="Disordered" evidence="1">
    <location>
        <begin position="1"/>
        <end position="242"/>
    </location>
</feature>
<gene>
    <name evidence="2" type="ordered locus">FraEuI1c_2732</name>
</gene>
<reference evidence="2 3" key="1">
    <citation type="submission" date="2010-10" db="EMBL/GenBank/DDBJ databases">
        <title>Complete sequence of Frankia sp. EuI1c.</title>
        <authorList>
            <consortium name="US DOE Joint Genome Institute"/>
            <person name="Lucas S."/>
            <person name="Copeland A."/>
            <person name="Lapidus A."/>
            <person name="Cheng J.-F."/>
            <person name="Bruce D."/>
            <person name="Goodwin L."/>
            <person name="Pitluck S."/>
            <person name="Chertkov O."/>
            <person name="Detter J.C."/>
            <person name="Han C."/>
            <person name="Tapia R."/>
            <person name="Land M."/>
            <person name="Hauser L."/>
            <person name="Jeffries C."/>
            <person name="Kyrpides N."/>
            <person name="Ivanova N."/>
            <person name="Mikhailova N."/>
            <person name="Beauchemin N."/>
            <person name="Sen A."/>
            <person name="Sur S.A."/>
            <person name="Gtari M."/>
            <person name="Wall L."/>
            <person name="Tisa L."/>
            <person name="Woyke T."/>
        </authorList>
    </citation>
    <scope>NUCLEOTIDE SEQUENCE [LARGE SCALE GENOMIC DNA]</scope>
    <source>
        <strain evidence="3">DSM 45817 / CECT 9037 / EuI1c</strain>
    </source>
</reference>
<feature type="compositionally biased region" description="Polar residues" evidence="1">
    <location>
        <begin position="126"/>
        <end position="141"/>
    </location>
</feature>
<dbReference type="Proteomes" id="UP000002484">
    <property type="component" value="Chromosome"/>
</dbReference>